<dbReference type="InterPro" id="IPR000073">
    <property type="entry name" value="AB_hydrolase_1"/>
</dbReference>
<dbReference type="Gene3D" id="3.40.50.1820">
    <property type="entry name" value="alpha/beta hydrolase"/>
    <property type="match status" value="1"/>
</dbReference>
<evidence type="ECO:0000256" key="3">
    <source>
        <dbReference type="ARBA" id="ARBA00022801"/>
    </source>
</evidence>
<evidence type="ECO:0000313" key="5">
    <source>
        <dbReference type="Proteomes" id="UP000694910"/>
    </source>
</evidence>
<dbReference type="PIRSF" id="PIRSF005211">
    <property type="entry name" value="Ab_hydro_YheT"/>
    <property type="match status" value="1"/>
</dbReference>
<organism evidence="5 6">
    <name type="scientific">Ceratotherium simum simum</name>
    <name type="common">Southern white rhinoceros</name>
    <dbReference type="NCBI Taxonomy" id="73337"/>
    <lineage>
        <taxon>Eukaryota</taxon>
        <taxon>Metazoa</taxon>
        <taxon>Chordata</taxon>
        <taxon>Craniata</taxon>
        <taxon>Vertebrata</taxon>
        <taxon>Euteleostomi</taxon>
        <taxon>Mammalia</taxon>
        <taxon>Eutheria</taxon>
        <taxon>Laurasiatheria</taxon>
        <taxon>Perissodactyla</taxon>
        <taxon>Rhinocerotidae</taxon>
        <taxon>Ceratotherium</taxon>
    </lineage>
</organism>
<accession>A0ABM0H2M6</accession>
<dbReference type="InterPro" id="IPR000952">
    <property type="entry name" value="AB_hydrolase_4_CS"/>
</dbReference>
<evidence type="ECO:0000256" key="2">
    <source>
        <dbReference type="ARBA" id="ARBA00022487"/>
    </source>
</evidence>
<sequence length="439" mass="48608">MAVTGGSRHAPASRLVKVEGLEPVKNLGGGIQQRKMLSSSLSSQNGTWTEPFSLLLGLGAALYLGYYWACVPQRPRLVTGSRFLAFLEQHCPVTVETFYPTLWCFEGRLQTIFRVLLQSRPLVPYWSEVLQTPDGGQLLLDWAGQHDSSQYPDPTTQPIVLLLPGITGSSQETYILHLVNQALRDGYRAVIFNNRGCRGEELLTHRSFCASHTEDLETVVNHIKNRYPQAPLLAVGISFGGTLVLNYLARMGPAAGLVAALTLSACWDCFETTRSLETSLNSLLFNHRLTAGLCKLVDRNRKVTEKVVNVDFVLQAHTIRQFDERYTAVVFGYQDCVTYYQAASPRTKVDAIQIPVLCLNAADDPFSPVYGFPLQAAQHSPHVALLITAQGGHIGFLEGLLPWQHCYMSRLLHQYAKAIFQHPAELLSLRALSPEGGKS</sequence>
<keyword evidence="2" id="KW-0719">Serine esterase</keyword>
<evidence type="ECO:0000256" key="1">
    <source>
        <dbReference type="ARBA" id="ARBA00010884"/>
    </source>
</evidence>
<evidence type="ECO:0000259" key="4">
    <source>
        <dbReference type="Pfam" id="PF00561"/>
    </source>
</evidence>
<reference evidence="6" key="1">
    <citation type="submission" date="2025-08" db="UniProtKB">
        <authorList>
            <consortium name="RefSeq"/>
        </authorList>
    </citation>
    <scope>IDENTIFICATION</scope>
</reference>
<dbReference type="InterPro" id="IPR029058">
    <property type="entry name" value="AB_hydrolase_fold"/>
</dbReference>
<dbReference type="InterPro" id="IPR050960">
    <property type="entry name" value="AB_hydrolase_4_sf"/>
</dbReference>
<comment type="similarity">
    <text evidence="1">Belongs to the AB hydrolase superfamily. AB hydrolase 4 family.</text>
</comment>
<dbReference type="PANTHER" id="PTHR10794">
    <property type="entry name" value="ABHYDROLASE DOMAIN-CONTAINING PROTEIN"/>
    <property type="match status" value="1"/>
</dbReference>
<dbReference type="PROSITE" id="PS01133">
    <property type="entry name" value="UPF0017"/>
    <property type="match status" value="1"/>
</dbReference>
<gene>
    <name evidence="6" type="primary">LOC101407725</name>
</gene>
<dbReference type="SUPFAM" id="SSF53474">
    <property type="entry name" value="alpha/beta-Hydrolases"/>
    <property type="match status" value="1"/>
</dbReference>
<feature type="domain" description="AB hydrolase-1" evidence="4">
    <location>
        <begin position="158"/>
        <end position="399"/>
    </location>
</feature>
<protein>
    <submittedName>
        <fullName evidence="6">Abhydrolase domain-containing protein 1 isoform X2</fullName>
    </submittedName>
</protein>
<proteinExistence type="inferred from homology"/>
<dbReference type="GeneID" id="101407725"/>
<dbReference type="Proteomes" id="UP000694910">
    <property type="component" value="Unplaced"/>
</dbReference>
<dbReference type="RefSeq" id="XP_004418295.2">
    <property type="nucleotide sequence ID" value="XM_004418238.2"/>
</dbReference>
<keyword evidence="5" id="KW-1185">Reference proteome</keyword>
<dbReference type="Pfam" id="PF00561">
    <property type="entry name" value="Abhydrolase_1"/>
    <property type="match status" value="1"/>
</dbReference>
<dbReference type="InterPro" id="IPR012020">
    <property type="entry name" value="ABHD4"/>
</dbReference>
<keyword evidence="3" id="KW-0378">Hydrolase</keyword>
<evidence type="ECO:0000313" key="6">
    <source>
        <dbReference type="RefSeq" id="XP_004418295.2"/>
    </source>
</evidence>
<name>A0ABM0H2M6_CERSS</name>
<dbReference type="PANTHER" id="PTHR10794:SF60">
    <property type="entry name" value="PROTEIN ABHD1"/>
    <property type="match status" value="1"/>
</dbReference>